<dbReference type="PANTHER" id="PTHR47245:SF1">
    <property type="entry name" value="FOLDASE PROTEIN PRSA"/>
    <property type="match status" value="1"/>
</dbReference>
<dbReference type="RefSeq" id="WP_075865717.1">
    <property type="nucleotide sequence ID" value="NZ_BDJL01000049.1"/>
</dbReference>
<dbReference type="InterPro" id="IPR000297">
    <property type="entry name" value="PPIase_PpiC"/>
</dbReference>
<dbReference type="OrthoDB" id="14196at2"/>
<dbReference type="Proteomes" id="UP000187338">
    <property type="component" value="Unassembled WGS sequence"/>
</dbReference>
<name>A0A1L8D313_9THEO</name>
<dbReference type="EC" id="5.2.1.8" evidence="2"/>
<sequence length="337" mass="38554">MKKITKIVAILLTVVLALIVAGCGDYVAKVNGKTISKKDFDRRFAQVQADMKLRGVDLTSTEGQKMLQSLKQQTLDQMINEILISDYGKEKKLEPTKDEITNKINEIRAQFPSPQDFEKALKDRNITDKDLQEMVRVQLINDKIYEEVTKGITVSEQEVKDYYEKHKNEPDFQSPEQRQVRHILIAVNDGNAQNNPHFNINVKRTDAEAKKLAEDLIKQIKAGKDFATLAKEKSDDPGVKENGGQYTFSRGEMVKEFEDAAFALKKPGDITETPVKTAFGYHIIKLEKIIPAKQKTYDEVKEQLKNYLLEQKKREAYSKFLEDLKKKAKIENKLSAK</sequence>
<accession>A0A1L8D313</accession>
<comment type="caution">
    <text evidence="8">The sequence shown here is derived from an EMBL/GenBank/DDBJ whole genome shotgun (WGS) entry which is preliminary data.</text>
</comment>
<dbReference type="PANTHER" id="PTHR47245">
    <property type="entry name" value="PEPTIDYLPROLYL ISOMERASE"/>
    <property type="match status" value="1"/>
</dbReference>
<dbReference type="Gene3D" id="1.10.4030.10">
    <property type="entry name" value="Porin chaperone SurA, peptide-binding domain"/>
    <property type="match status" value="1"/>
</dbReference>
<evidence type="ECO:0000313" key="8">
    <source>
        <dbReference type="EMBL" id="GAV25568.1"/>
    </source>
</evidence>
<dbReference type="InterPro" id="IPR046357">
    <property type="entry name" value="PPIase_dom_sf"/>
</dbReference>
<evidence type="ECO:0000256" key="4">
    <source>
        <dbReference type="ARBA" id="ARBA00023110"/>
    </source>
</evidence>
<reference evidence="9" key="1">
    <citation type="submission" date="2016-12" db="EMBL/GenBank/DDBJ databases">
        <title>Draft Genome Sequences od Carboxydothermus pertinax and islandicus, Hydrogenogenic Carboxydotrophic Bacteria.</title>
        <authorList>
            <person name="Fukuyama Y."/>
            <person name="Ohmae K."/>
            <person name="Yoneda Y."/>
            <person name="Yoshida T."/>
            <person name="Sako Y."/>
        </authorList>
    </citation>
    <scope>NUCLEOTIDE SEQUENCE [LARGE SCALE GENOMIC DNA]</scope>
    <source>
        <strain evidence="9">SET</strain>
    </source>
</reference>
<dbReference type="InterPro" id="IPR027304">
    <property type="entry name" value="Trigger_fact/SurA_dom_sf"/>
</dbReference>
<keyword evidence="3" id="KW-0732">Signal</keyword>
<dbReference type="AlphaFoldDB" id="A0A1L8D313"/>
<keyword evidence="9" id="KW-1185">Reference proteome</keyword>
<dbReference type="SUPFAM" id="SSF54534">
    <property type="entry name" value="FKBP-like"/>
    <property type="match status" value="1"/>
</dbReference>
<gene>
    <name evidence="8" type="ORF">ciss_15010</name>
</gene>
<evidence type="ECO:0000256" key="5">
    <source>
        <dbReference type="ARBA" id="ARBA00023235"/>
    </source>
</evidence>
<comment type="catalytic activity">
    <reaction evidence="1">
        <text>[protein]-peptidylproline (omega=180) = [protein]-peptidylproline (omega=0)</text>
        <dbReference type="Rhea" id="RHEA:16237"/>
        <dbReference type="Rhea" id="RHEA-COMP:10747"/>
        <dbReference type="Rhea" id="RHEA-COMP:10748"/>
        <dbReference type="ChEBI" id="CHEBI:83833"/>
        <dbReference type="ChEBI" id="CHEBI:83834"/>
        <dbReference type="EC" id="5.2.1.8"/>
    </reaction>
</comment>
<evidence type="ECO:0000259" key="7">
    <source>
        <dbReference type="PROSITE" id="PS50198"/>
    </source>
</evidence>
<dbReference type="GO" id="GO:0003755">
    <property type="term" value="F:peptidyl-prolyl cis-trans isomerase activity"/>
    <property type="evidence" value="ECO:0007669"/>
    <property type="project" value="UniProtKB-KW"/>
</dbReference>
<evidence type="ECO:0000313" key="9">
    <source>
        <dbReference type="Proteomes" id="UP000187338"/>
    </source>
</evidence>
<evidence type="ECO:0000256" key="3">
    <source>
        <dbReference type="ARBA" id="ARBA00022729"/>
    </source>
</evidence>
<dbReference type="InterPro" id="IPR050245">
    <property type="entry name" value="PrsA_foldase"/>
</dbReference>
<dbReference type="EMBL" id="BDJL01000049">
    <property type="protein sequence ID" value="GAV25568.1"/>
    <property type="molecule type" value="Genomic_DNA"/>
</dbReference>
<keyword evidence="4 6" id="KW-0697">Rotamase</keyword>
<proteinExistence type="predicted"/>
<dbReference type="Pfam" id="PF13616">
    <property type="entry name" value="Rotamase_3"/>
    <property type="match status" value="1"/>
</dbReference>
<organism evidence="8 9">
    <name type="scientific">Carboxydothermus islandicus</name>
    <dbReference type="NCBI Taxonomy" id="661089"/>
    <lineage>
        <taxon>Bacteria</taxon>
        <taxon>Bacillati</taxon>
        <taxon>Bacillota</taxon>
        <taxon>Clostridia</taxon>
        <taxon>Thermoanaerobacterales</taxon>
        <taxon>Thermoanaerobacteraceae</taxon>
        <taxon>Carboxydothermus</taxon>
    </lineage>
</organism>
<dbReference type="Gene3D" id="3.10.50.40">
    <property type="match status" value="1"/>
</dbReference>
<evidence type="ECO:0000256" key="6">
    <source>
        <dbReference type="PROSITE-ProRule" id="PRU00278"/>
    </source>
</evidence>
<dbReference type="PROSITE" id="PS51257">
    <property type="entry name" value="PROKAR_LIPOPROTEIN"/>
    <property type="match status" value="1"/>
</dbReference>
<evidence type="ECO:0000256" key="2">
    <source>
        <dbReference type="ARBA" id="ARBA00013194"/>
    </source>
</evidence>
<dbReference type="Pfam" id="PF13624">
    <property type="entry name" value="SurA_N_3"/>
    <property type="match status" value="1"/>
</dbReference>
<dbReference type="SUPFAM" id="SSF109998">
    <property type="entry name" value="Triger factor/SurA peptide-binding domain-like"/>
    <property type="match status" value="1"/>
</dbReference>
<keyword evidence="5 6" id="KW-0413">Isomerase</keyword>
<protein>
    <recommendedName>
        <fullName evidence="2">peptidylprolyl isomerase</fullName>
        <ecNumber evidence="2">5.2.1.8</ecNumber>
    </recommendedName>
</protein>
<feature type="domain" description="PpiC" evidence="7">
    <location>
        <begin position="175"/>
        <end position="288"/>
    </location>
</feature>
<dbReference type="PROSITE" id="PS50198">
    <property type="entry name" value="PPIC_PPIASE_2"/>
    <property type="match status" value="1"/>
</dbReference>
<evidence type="ECO:0000256" key="1">
    <source>
        <dbReference type="ARBA" id="ARBA00000971"/>
    </source>
</evidence>
<dbReference type="STRING" id="661089.ciss_15010"/>